<evidence type="ECO:0008006" key="5">
    <source>
        <dbReference type="Google" id="ProtNLM"/>
    </source>
</evidence>
<dbReference type="Pfam" id="PF13489">
    <property type="entry name" value="Methyltransf_23"/>
    <property type="match status" value="1"/>
</dbReference>
<dbReference type="Proteomes" id="UP000177199">
    <property type="component" value="Unassembled WGS sequence"/>
</dbReference>
<dbReference type="InterPro" id="IPR038576">
    <property type="entry name" value="Methyltransf_Zn-bd_dom_put_sf"/>
</dbReference>
<proteinExistence type="predicted"/>
<dbReference type="PANTHER" id="PTHR45036">
    <property type="entry name" value="METHYLTRANSFERASE LIKE 7B"/>
    <property type="match status" value="1"/>
</dbReference>
<evidence type="ECO:0000313" key="4">
    <source>
        <dbReference type="Proteomes" id="UP000177199"/>
    </source>
</evidence>
<protein>
    <recommendedName>
        <fullName evidence="5">Methyltransferase</fullName>
    </recommendedName>
</protein>
<dbReference type="InterPro" id="IPR013630">
    <property type="entry name" value="Methyltransf_Zn-bd_dom_put"/>
</dbReference>
<dbReference type="EMBL" id="MFZV01000032">
    <property type="protein sequence ID" value="OGK31014.1"/>
    <property type="molecule type" value="Genomic_DNA"/>
</dbReference>
<name>A0A1F7HJ08_9BACT</name>
<evidence type="ECO:0000313" key="3">
    <source>
        <dbReference type="EMBL" id="OGK31014.1"/>
    </source>
</evidence>
<dbReference type="Pfam" id="PF08421">
    <property type="entry name" value="Methyltransf_13"/>
    <property type="match status" value="1"/>
</dbReference>
<dbReference type="Gene3D" id="3.40.50.720">
    <property type="entry name" value="NAD(P)-binding Rossmann-like Domain"/>
    <property type="match status" value="1"/>
</dbReference>
<evidence type="ECO:0000259" key="1">
    <source>
        <dbReference type="Pfam" id="PF08421"/>
    </source>
</evidence>
<comment type="caution">
    <text evidence="3">The sequence shown here is derived from an EMBL/GenBank/DDBJ whole genome shotgun (WGS) entry which is preliminary data.</text>
</comment>
<dbReference type="InterPro" id="IPR029063">
    <property type="entry name" value="SAM-dependent_MTases_sf"/>
</dbReference>
<reference evidence="3 4" key="1">
    <citation type="journal article" date="2016" name="Nat. Commun.">
        <title>Thousands of microbial genomes shed light on interconnected biogeochemical processes in an aquifer system.</title>
        <authorList>
            <person name="Anantharaman K."/>
            <person name="Brown C.T."/>
            <person name="Hug L.A."/>
            <person name="Sharon I."/>
            <person name="Castelle C.J."/>
            <person name="Probst A.J."/>
            <person name="Thomas B.C."/>
            <person name="Singh A."/>
            <person name="Wilkins M.J."/>
            <person name="Karaoz U."/>
            <person name="Brodie E.L."/>
            <person name="Williams K.H."/>
            <person name="Hubbard S.S."/>
            <person name="Banfield J.F."/>
        </authorList>
    </citation>
    <scope>NUCLEOTIDE SEQUENCE [LARGE SCALE GENOMIC DNA]</scope>
</reference>
<dbReference type="InterPro" id="IPR013691">
    <property type="entry name" value="MeTrfase_14"/>
</dbReference>
<dbReference type="Gene3D" id="6.20.50.110">
    <property type="entry name" value="Methyltransferase, zinc-binding domain"/>
    <property type="match status" value="1"/>
</dbReference>
<dbReference type="AlphaFoldDB" id="A0A1F7HJ08"/>
<feature type="domain" description="Methyltransferase putative zinc binding" evidence="1">
    <location>
        <begin position="12"/>
        <end position="72"/>
    </location>
</feature>
<accession>A0A1F7HJ08</accession>
<dbReference type="Gene3D" id="3.40.50.150">
    <property type="entry name" value="Vaccinia Virus protein VP39"/>
    <property type="match status" value="1"/>
</dbReference>
<dbReference type="PANTHER" id="PTHR45036:SF1">
    <property type="entry name" value="METHYLTRANSFERASE LIKE 7A"/>
    <property type="match status" value="1"/>
</dbReference>
<sequence length="415" mass="47959">MDRLIISQRNNCRGCFSKNLKCFFDLGLMPLAGGFLKKNQIKYEVKIPLKVYFCNNCGLVQILDVVDPTVLFKNYFYVSSVIKSLSDHFKEYSQFLKKNYLKKKDSQLLEFGSNDGVLLQYFKNSKNIKTIGIDPSVNVSKLARKKGLNVILDYFSQKSALKIKQKYGLMDVVTGSNVFAHVDDIHEIMKAAKILLKENGVFIVEVHYLLDLRKQFQYDTIYHEHLCYYSVFALKNIFNLEDLKIIDIYRLSMHGGGIRVVAAKKNSSHKISEKVEKIIDYELKNELNKFTTFKKFANKAKTRKQELKKILMKIKKQKKSIVGYGAAGRGTTLLNYCNIDTKILDYIVDLSSLRINMLMPGVHVPIYHLEKSRKNPPDYFLVLAWNYIDSILQQEKKLKSTGVKFIIPIPRVKII</sequence>
<evidence type="ECO:0000259" key="2">
    <source>
        <dbReference type="Pfam" id="PF08484"/>
    </source>
</evidence>
<dbReference type="CDD" id="cd02440">
    <property type="entry name" value="AdoMet_MTases"/>
    <property type="match status" value="1"/>
</dbReference>
<organism evidence="3 4">
    <name type="scientific">Candidatus Roizmanbacteria bacterium RIFCSPHIGHO2_12_FULL_33_9</name>
    <dbReference type="NCBI Taxonomy" id="1802045"/>
    <lineage>
        <taxon>Bacteria</taxon>
        <taxon>Candidatus Roizmaniibacteriota</taxon>
    </lineage>
</organism>
<feature type="domain" description="C-methyltransferase" evidence="2">
    <location>
        <begin position="253"/>
        <end position="410"/>
    </location>
</feature>
<dbReference type="InterPro" id="IPR052356">
    <property type="entry name" value="Thiol_S-MT"/>
</dbReference>
<dbReference type="Pfam" id="PF08484">
    <property type="entry name" value="Methyltransf_14"/>
    <property type="match status" value="1"/>
</dbReference>
<gene>
    <name evidence="3" type="ORF">A3F29_03330</name>
</gene>
<dbReference type="SUPFAM" id="SSF53335">
    <property type="entry name" value="S-adenosyl-L-methionine-dependent methyltransferases"/>
    <property type="match status" value="1"/>
</dbReference>